<dbReference type="PANTHER" id="PTHR43739">
    <property type="entry name" value="XYLOGLUCANASE (EUROFUNG)"/>
    <property type="match status" value="1"/>
</dbReference>
<feature type="domain" description="HYR" evidence="3">
    <location>
        <begin position="972"/>
        <end position="1059"/>
    </location>
</feature>
<comment type="caution">
    <text evidence="4">The sequence shown here is derived from an EMBL/GenBank/DDBJ whole genome shotgun (WGS) entry which is preliminary data.</text>
</comment>
<dbReference type="AlphaFoldDB" id="A0A9X1JWP6"/>
<dbReference type="GO" id="GO:0010411">
    <property type="term" value="P:xyloglucan metabolic process"/>
    <property type="evidence" value="ECO:0007669"/>
    <property type="project" value="TreeGrafter"/>
</dbReference>
<dbReference type="PROSITE" id="PS50825">
    <property type="entry name" value="HYR"/>
    <property type="match status" value="1"/>
</dbReference>
<dbReference type="EMBL" id="JAHWDP010000008">
    <property type="protein sequence ID" value="MBW2939095.1"/>
    <property type="molecule type" value="Genomic_DNA"/>
</dbReference>
<protein>
    <submittedName>
        <fullName evidence="4">HYR domain-containing protein</fullName>
    </submittedName>
</protein>
<evidence type="ECO:0000256" key="1">
    <source>
        <dbReference type="ARBA" id="ARBA00022737"/>
    </source>
</evidence>
<feature type="chain" id="PRO_5040822615" evidence="2">
    <location>
        <begin position="22"/>
        <end position="1099"/>
    </location>
</feature>
<feature type="signal peptide" evidence="2">
    <location>
        <begin position="1"/>
        <end position="21"/>
    </location>
</feature>
<dbReference type="InterPro" id="IPR052025">
    <property type="entry name" value="Xyloglucanase_GH74"/>
</dbReference>
<evidence type="ECO:0000313" key="4">
    <source>
        <dbReference type="EMBL" id="MBW2939095.1"/>
    </source>
</evidence>
<dbReference type="RefSeq" id="WP_219053620.1">
    <property type="nucleotide sequence ID" value="NZ_JAHWDP010000008.1"/>
</dbReference>
<dbReference type="CDD" id="cd15482">
    <property type="entry name" value="Sialidase_non-viral"/>
    <property type="match status" value="1"/>
</dbReference>
<feature type="non-terminal residue" evidence="4">
    <location>
        <position position="1099"/>
    </location>
</feature>
<evidence type="ECO:0000313" key="5">
    <source>
        <dbReference type="Proteomes" id="UP001138686"/>
    </source>
</evidence>
<accession>A0A9X1JWP6</accession>
<organism evidence="4 5">
    <name type="scientific">Halomarinibacterium sedimenti</name>
    <dbReference type="NCBI Taxonomy" id="2857106"/>
    <lineage>
        <taxon>Bacteria</taxon>
        <taxon>Pseudomonadati</taxon>
        <taxon>Bacteroidota</taxon>
        <taxon>Flavobacteriia</taxon>
        <taxon>Flavobacteriales</taxon>
        <taxon>Flavobacteriaceae</taxon>
        <taxon>Halomarinibacterium</taxon>
    </lineage>
</organism>
<dbReference type="Proteomes" id="UP001138686">
    <property type="component" value="Unassembled WGS sequence"/>
</dbReference>
<reference evidence="4" key="1">
    <citation type="submission" date="2021-07" db="EMBL/GenBank/DDBJ databases">
        <title>Aureisphaera sp. CAU 1614 isolated from sea sediment.</title>
        <authorList>
            <person name="Kim W."/>
        </authorList>
    </citation>
    <scope>NUCLEOTIDE SEQUENCE</scope>
    <source>
        <strain evidence="4">CAU 1614</strain>
    </source>
</reference>
<proteinExistence type="predicted"/>
<evidence type="ECO:0000259" key="3">
    <source>
        <dbReference type="PROSITE" id="PS50825"/>
    </source>
</evidence>
<dbReference type="PANTHER" id="PTHR43739:SF5">
    <property type="entry name" value="EXO-ALPHA-SIALIDASE"/>
    <property type="match status" value="1"/>
</dbReference>
<name>A0A9X1JWP6_9FLAO</name>
<keyword evidence="5" id="KW-1185">Reference proteome</keyword>
<dbReference type="InterPro" id="IPR003410">
    <property type="entry name" value="HYR_dom"/>
</dbReference>
<evidence type="ECO:0000256" key="2">
    <source>
        <dbReference type="SAM" id="SignalP"/>
    </source>
</evidence>
<dbReference type="Pfam" id="PF02494">
    <property type="entry name" value="HYR"/>
    <property type="match status" value="1"/>
</dbReference>
<keyword evidence="2" id="KW-0732">Signal</keyword>
<gene>
    <name evidence="4" type="ORF">KXJ69_13345</name>
</gene>
<sequence>MKKSIFFSFLLFILGMSTGMSQEYLELIQNPKANTTLQEVQQKAEAYFATRDKGRGSGYKQYKRWEYKMQRLVNADGKIAKNFSKLNWEAARKLNLGSQSVGNRMPVGWTDLGPTSFTVGNQGYSAGLGRVNVIGFHPTDANTFYIGTPAGGLWRTTDGGATWTVMADMLASIGVSGISVDHTTPSTIYILTGDGDAGDTQSIGVLKSTDSGATWAPTGLSWGVTNFNRGYKLLMHPTNSNIMFAATTVGLLKTTDGWNTWSTVQSGNFRDIEFKPGDPSTVYAVSTNTFYKSTNTGTSFSVISSGLPTGESRIAIAVTPANANYVYYLAGPGGFSGAGTYRGMYRSTDSGTTFSTMSTSPNILEGSTGGGGSGDQSWYDLAIAVDQTNANNVVSGGVNVFRSTDGGVNHVNSAHWVIGGQYVHADIHDLVYNPLNNNLYCGSDGGISVSTDHGVTWNNIWDGLGIMQLYRIAGVDSNPNLLIGGAQDNGSNKYTGTTTIEQIYGADGMDCMINYNDNNTLYYSFQNGGLRRSTNGGNTATGIKPPGSIGSWVTPYAMDATNPNIIYGGYSDVFRSTDSGTTWTNLGSDGRGAFAVGVNDPTRLYAAVGSAIQTSANTGGSWTTITGSWPGLTITFIAVDPADANRVWITLGGYTAGEKVYESTNAGATWTNISGALPNLPAHCIAFENTGGTPADALYIGMSVGVYYTSDVTPWQLYETGLPNVPVYDLEINETSGLIRASTYGRGIWEAPLFGGAPPTNDLCLNADPITCGQTVSGDTTMATFDGAPFCDTSNTAPGVWYTFTGIEGITNLSTCNQASYDTKISVYSGTCGTLVCEAGQDDNFGAGCLNFTTSLDVCTQAGVTYYVLVHGFASATGTFDLTMTCTPLNVSLTCPPTQNVEGCSAADAPPAFANFTEFQTAGGSTVDGDTATFALINEVSSGGFPVTITRTYEIADVCGNTATCDHIIIVEDTINPVMACPADIMANTDAGQCSAVVTYADASAIDACGIASVVQTSPDPLVLSSGDAFPVGTTTVTFTATDVNGNTSTCSFDIIVEDNEDPVIACQDITVELDANGDYNLTPGEVLASSSDNCGIAS</sequence>
<keyword evidence="1" id="KW-0677">Repeat</keyword>